<comment type="caution">
    <text evidence="5">The sequence shown here is derived from an EMBL/GenBank/DDBJ whole genome shotgun (WGS) entry which is preliminary data.</text>
</comment>
<keyword evidence="6" id="KW-1185">Reference proteome</keyword>
<dbReference type="PANTHER" id="PTHR46943">
    <property type="entry name" value="PENTRAXIN-RELATED PROTEIN PTX3"/>
    <property type="match status" value="1"/>
</dbReference>
<feature type="domain" description="LamG-like jellyroll fold" evidence="4">
    <location>
        <begin position="999"/>
        <end position="1140"/>
    </location>
</feature>
<proteinExistence type="predicted"/>
<dbReference type="PANTHER" id="PTHR46943:SF1">
    <property type="entry name" value="PENTRAXIN-RELATED PROTEIN PTX3"/>
    <property type="match status" value="1"/>
</dbReference>
<dbReference type="EMBL" id="BAAAND010000012">
    <property type="protein sequence ID" value="GAA1607306.1"/>
    <property type="molecule type" value="Genomic_DNA"/>
</dbReference>
<sequence>MTSHRWTLRALTRQIGVLSVLAVTAAGLVAVPASHAAKPSGPPKSAKTVAEATRLAVQYRTAIEVEEKTTEYSRTVATPNGTLSAELSNRPVRVHKDSGWVPIDTTLAARPDGMFVPRASVSDVAFSGGGSGVLARFREGDAVFELRSPWSLPAPTISGSKATYGEVLTGVDLVVDAAEEGFSYNLVVKNRAAALNPALRSLMFPVATQNLELRTGQPGRPAYVDASGKQVFSVGEALMWDSTGSVASKARSTAAAVADGPGARAKRVLMDLDGSRDGLTVVPDRALLTDPATVFPVVLDPMIKEVNRNGWTAAWELYPTTSFWLTSHTLGVGYEGFEQNKIVRSFFQFDVSPYTNKKIISASLKTFEVHSASCSARSVTVSRTGPISSATTWNKQPASQADVATYNGANGYSSSCPAAGVEFDVTNSVQYTSTANGRTATFRLRATNEADEIAWKQFDSTGKLIIEYVAYPLPAYALGSATQTDVPGPCSTSSNPMVVASLRPQLSGKGLVGAGDSSAAIVVQFQIISQSQQIWYTQSTTVSPGVLVKLLAPTGLSTGALYTYRARTLYAIQGGTLASAWSGTCYFKIDTTPPPPPTITASYNGTALTDCLHSTTPDVCPESVPFGAKVTYTISSTSTDVVALSYGFNGQLTKVNGRSVTVSLVTPAQGYMTLDAISHDAVAHASSTRQFRINVGAGLPPIAAWSFDEGSGTSAADSSGNNHPLTVAGAQFDDAGRVGGSLVFNGQDTGDNRASVAGQVADTSGSFSISAWVRPTAVNDSGIVAITGSAAYGGVLRYAASANRWTFFQNVSDSWTAAQARVDSLAPPVMYGWTHLLGVVDAGNKTIQLYVNGRLQGTASFTHTPWKAAGTVEVGSYRVGTAKGVFAGGIDDVKIYPRVLSAAEAHAAADPRTGPSGADEPVAGLTAYYPFDNVSAGSDGVWRTGDSVYGSNMIVSGFGDTTDQSSAVVEDLERGRVLATTGKSTEAVSLARPAVDASASFTVTAWVKITDPSKPQVIVHQAGTVKDSWRLEYRPTVDDAGLWVFSRSSADSSTGTVTEVTQPTNQFTADDWNALVAKYDAASGQIVLQVADRSGDGGIDSFTSPFTSGKTVVGGQAPGLSPYAGLVDDLRIYSGVVPQRQLCTDLGNESSCS</sequence>
<evidence type="ECO:0000259" key="4">
    <source>
        <dbReference type="SMART" id="SM00560"/>
    </source>
</evidence>
<feature type="signal peptide" evidence="3">
    <location>
        <begin position="1"/>
        <end position="36"/>
    </location>
</feature>
<keyword evidence="1 3" id="KW-0732">Signal</keyword>
<evidence type="ECO:0000256" key="1">
    <source>
        <dbReference type="ARBA" id="ARBA00022729"/>
    </source>
</evidence>
<gene>
    <name evidence="5" type="ORF">GCM10009742_66470</name>
</gene>
<protein>
    <submittedName>
        <fullName evidence="5">LamG domain-containing protein</fullName>
    </submittedName>
</protein>
<dbReference type="Proteomes" id="UP001500190">
    <property type="component" value="Unassembled WGS sequence"/>
</dbReference>
<feature type="domain" description="LamG-like jellyroll fold" evidence="4">
    <location>
        <begin position="765"/>
        <end position="903"/>
    </location>
</feature>
<evidence type="ECO:0000313" key="6">
    <source>
        <dbReference type="Proteomes" id="UP001500190"/>
    </source>
</evidence>
<name>A0ABN2EID8_9ACTN</name>
<dbReference type="InterPro" id="IPR013320">
    <property type="entry name" value="ConA-like_dom_sf"/>
</dbReference>
<dbReference type="InterPro" id="IPR006558">
    <property type="entry name" value="LamG-like"/>
</dbReference>
<reference evidence="5 6" key="1">
    <citation type="journal article" date="2019" name="Int. J. Syst. Evol. Microbiol.">
        <title>The Global Catalogue of Microorganisms (GCM) 10K type strain sequencing project: providing services to taxonomists for standard genome sequencing and annotation.</title>
        <authorList>
            <consortium name="The Broad Institute Genomics Platform"/>
            <consortium name="The Broad Institute Genome Sequencing Center for Infectious Disease"/>
            <person name="Wu L."/>
            <person name="Ma J."/>
        </authorList>
    </citation>
    <scope>NUCLEOTIDE SEQUENCE [LARGE SCALE GENOMIC DNA]</scope>
    <source>
        <strain evidence="5 6">JCM 14304</strain>
    </source>
</reference>
<keyword evidence="2" id="KW-1015">Disulfide bond</keyword>
<feature type="chain" id="PRO_5045979536" evidence="3">
    <location>
        <begin position="37"/>
        <end position="1153"/>
    </location>
</feature>
<evidence type="ECO:0000256" key="3">
    <source>
        <dbReference type="SAM" id="SignalP"/>
    </source>
</evidence>
<dbReference type="Pfam" id="PF13385">
    <property type="entry name" value="Laminin_G_3"/>
    <property type="match status" value="2"/>
</dbReference>
<dbReference type="SMART" id="SM00560">
    <property type="entry name" value="LamGL"/>
    <property type="match status" value="2"/>
</dbReference>
<dbReference type="InterPro" id="IPR042837">
    <property type="entry name" value="PTX3"/>
</dbReference>
<dbReference type="Gene3D" id="2.60.120.200">
    <property type="match status" value="2"/>
</dbReference>
<dbReference type="SUPFAM" id="SSF49899">
    <property type="entry name" value="Concanavalin A-like lectins/glucanases"/>
    <property type="match status" value="2"/>
</dbReference>
<evidence type="ECO:0000313" key="5">
    <source>
        <dbReference type="EMBL" id="GAA1607306.1"/>
    </source>
</evidence>
<dbReference type="NCBIfam" id="NF033679">
    <property type="entry name" value="DNRLRE_dom"/>
    <property type="match status" value="1"/>
</dbReference>
<dbReference type="RefSeq" id="WP_344198647.1">
    <property type="nucleotide sequence ID" value="NZ_BAAAND010000012.1"/>
</dbReference>
<evidence type="ECO:0000256" key="2">
    <source>
        <dbReference type="ARBA" id="ARBA00023157"/>
    </source>
</evidence>
<accession>A0ABN2EID8</accession>
<organism evidence="5 6">
    <name type="scientific">Kribbella karoonensis</name>
    <dbReference type="NCBI Taxonomy" id="324851"/>
    <lineage>
        <taxon>Bacteria</taxon>
        <taxon>Bacillati</taxon>
        <taxon>Actinomycetota</taxon>
        <taxon>Actinomycetes</taxon>
        <taxon>Propionibacteriales</taxon>
        <taxon>Kribbellaceae</taxon>
        <taxon>Kribbella</taxon>
    </lineage>
</organism>